<dbReference type="PANTHER" id="PTHR10844:SF19">
    <property type="entry name" value="CAVEOLIN-2"/>
    <property type="match status" value="1"/>
</dbReference>
<evidence type="ECO:0000313" key="10">
    <source>
        <dbReference type="Proteomes" id="UP000507470"/>
    </source>
</evidence>
<evidence type="ECO:0000256" key="5">
    <source>
        <dbReference type="ARBA" id="ARBA00022475"/>
    </source>
</evidence>
<gene>
    <name evidence="9" type="ORF">MCOR_45982</name>
</gene>
<evidence type="ECO:0000313" key="9">
    <source>
        <dbReference type="EMBL" id="CAC5413034.1"/>
    </source>
</evidence>
<keyword evidence="10" id="KW-1185">Reference proteome</keyword>
<feature type="transmembrane region" description="Helical" evidence="8">
    <location>
        <begin position="323"/>
        <end position="345"/>
    </location>
</feature>
<accession>A0A6J8DWT0</accession>
<dbReference type="AlphaFoldDB" id="A0A6J8DWT0"/>
<dbReference type="GO" id="GO:0005901">
    <property type="term" value="C:caveola"/>
    <property type="evidence" value="ECO:0007669"/>
    <property type="project" value="UniProtKB-SubCell"/>
</dbReference>
<evidence type="ECO:0000256" key="8">
    <source>
        <dbReference type="SAM" id="Phobius"/>
    </source>
</evidence>
<name>A0A6J8DWT0_MYTCO</name>
<evidence type="ECO:0000256" key="7">
    <source>
        <dbReference type="ARBA" id="ARBA00023136"/>
    </source>
</evidence>
<dbReference type="InterPro" id="IPR001612">
    <property type="entry name" value="Caveolin"/>
</dbReference>
<dbReference type="OrthoDB" id="5917823at2759"/>
<evidence type="ECO:0000256" key="4">
    <source>
        <dbReference type="ARBA" id="ARBA00010988"/>
    </source>
</evidence>
<comment type="similarity">
    <text evidence="4">Belongs to the caveolin family.</text>
</comment>
<reference evidence="9 10" key="1">
    <citation type="submission" date="2020-06" db="EMBL/GenBank/DDBJ databases">
        <authorList>
            <person name="Li R."/>
            <person name="Bekaert M."/>
        </authorList>
    </citation>
    <scope>NUCLEOTIDE SEQUENCE [LARGE SCALE GENOMIC DNA]</scope>
    <source>
        <strain evidence="10">wild</strain>
    </source>
</reference>
<organism evidence="9 10">
    <name type="scientific">Mytilus coruscus</name>
    <name type="common">Sea mussel</name>
    <dbReference type="NCBI Taxonomy" id="42192"/>
    <lineage>
        <taxon>Eukaryota</taxon>
        <taxon>Metazoa</taxon>
        <taxon>Spiralia</taxon>
        <taxon>Lophotrochozoa</taxon>
        <taxon>Mollusca</taxon>
        <taxon>Bivalvia</taxon>
        <taxon>Autobranchia</taxon>
        <taxon>Pteriomorphia</taxon>
        <taxon>Mytilida</taxon>
        <taxon>Mytiloidea</taxon>
        <taxon>Mytilidae</taxon>
        <taxon>Mytilinae</taxon>
        <taxon>Mytilus</taxon>
    </lineage>
</organism>
<dbReference type="GO" id="GO:0070836">
    <property type="term" value="P:caveola assembly"/>
    <property type="evidence" value="ECO:0007669"/>
    <property type="project" value="InterPro"/>
</dbReference>
<sequence length="396" mass="45511">MAEAESPTLPTSSCWDPRVDRIYQNESPSKAPASVRISLYDRDPSNINEIVRVQFEDLFTEPEGSHSIDGVWRASYRVFTGTKHWCYRILSAMFAVPCAFCWGLHFACLTFSHIWTIQPSLRSCNIEIYPMARLWGLFVRSFCDPFCESVGLMLRWNEKWAALVIVKSQNNLRRIQGRHDGEPTRADTQGTYNNHHDGSCMFQKNKRINNKPTESEYEKRLSMINASEYKKKNRNQFGIRTQTVSLKDDNNRGVIILKCFARKLTTAMAELDLINRDPNELNGFIKASFEDVLGEPDDAHSFECVWTASNACFKCGRDCCYKFVTLLCGLCVALYWGCCFAIVAFETIWCMTPLLRVVNIICNLYQKFYTICITCWLAPCCETLGLFFSRITVVNK</sequence>
<keyword evidence="8" id="KW-1133">Transmembrane helix</keyword>
<dbReference type="PANTHER" id="PTHR10844">
    <property type="entry name" value="CAVEOLIN"/>
    <property type="match status" value="1"/>
</dbReference>
<evidence type="ECO:0000256" key="2">
    <source>
        <dbReference type="ARBA" id="ARBA00004395"/>
    </source>
</evidence>
<dbReference type="Pfam" id="PF01146">
    <property type="entry name" value="Caveolin"/>
    <property type="match status" value="2"/>
</dbReference>
<evidence type="ECO:0000256" key="6">
    <source>
        <dbReference type="ARBA" id="ARBA00023034"/>
    </source>
</evidence>
<proteinExistence type="inferred from homology"/>
<comment type="subcellular location">
    <subcellularLocation>
        <location evidence="1">Cell membrane</location>
        <topology evidence="1">Peripheral membrane protein</topology>
    </subcellularLocation>
    <subcellularLocation>
        <location evidence="2">Golgi apparatus membrane</location>
        <topology evidence="2">Peripheral membrane protein</topology>
    </subcellularLocation>
    <subcellularLocation>
        <location evidence="3">Membrane</location>
        <location evidence="3">Caveola</location>
        <topology evidence="3">Peripheral membrane protein</topology>
    </subcellularLocation>
</comment>
<dbReference type="GO" id="GO:0060090">
    <property type="term" value="F:molecular adaptor activity"/>
    <property type="evidence" value="ECO:0007669"/>
    <property type="project" value="TreeGrafter"/>
</dbReference>
<evidence type="ECO:0000256" key="1">
    <source>
        <dbReference type="ARBA" id="ARBA00004202"/>
    </source>
</evidence>
<dbReference type="GO" id="GO:0000139">
    <property type="term" value="C:Golgi membrane"/>
    <property type="evidence" value="ECO:0007669"/>
    <property type="project" value="UniProtKB-SubCell"/>
</dbReference>
<keyword evidence="8" id="KW-0812">Transmembrane</keyword>
<dbReference type="Proteomes" id="UP000507470">
    <property type="component" value="Unassembled WGS sequence"/>
</dbReference>
<evidence type="ECO:0000256" key="3">
    <source>
        <dbReference type="ARBA" id="ARBA00004543"/>
    </source>
</evidence>
<protein>
    <submittedName>
        <fullName evidence="9">CAV3</fullName>
    </submittedName>
</protein>
<keyword evidence="7 8" id="KW-0472">Membrane</keyword>
<keyword evidence="5" id="KW-1003">Cell membrane</keyword>
<dbReference type="EMBL" id="CACVKT020008119">
    <property type="protein sequence ID" value="CAC5413034.1"/>
    <property type="molecule type" value="Genomic_DNA"/>
</dbReference>
<keyword evidence="6" id="KW-0333">Golgi apparatus</keyword>